<dbReference type="Proteomes" id="UP001396334">
    <property type="component" value="Unassembled WGS sequence"/>
</dbReference>
<sequence length="240" mass="25092">MFQLHLCECFDKLLRQDDKGDVSAETIGPARADISAGIQISVECRYLGGSSDFGRASCCVIGLSLSPNNWLSCLYTISLDGKPVTFLLPLSQGYLPYKANDCSIFLAAETLLLPIPRQSLVVICSSLSGLEGAVLEIVQPAGVLPFLWMEVSGVVRSAEAKVVSVGDGDSVGTSQTAGAELLVCLAVELSGMSALLGVGSCGSWKFLGDCQSKMSFSSFDEICTSSVLPACADELADGLG</sequence>
<accession>A0ABR2T3N7</accession>
<proteinExistence type="predicted"/>
<name>A0ABR2T3N7_9ROSI</name>
<comment type="caution">
    <text evidence="1">The sequence shown here is derived from an EMBL/GenBank/DDBJ whole genome shotgun (WGS) entry which is preliminary data.</text>
</comment>
<organism evidence="1 2">
    <name type="scientific">Hibiscus sabdariffa</name>
    <name type="common">roselle</name>
    <dbReference type="NCBI Taxonomy" id="183260"/>
    <lineage>
        <taxon>Eukaryota</taxon>
        <taxon>Viridiplantae</taxon>
        <taxon>Streptophyta</taxon>
        <taxon>Embryophyta</taxon>
        <taxon>Tracheophyta</taxon>
        <taxon>Spermatophyta</taxon>
        <taxon>Magnoliopsida</taxon>
        <taxon>eudicotyledons</taxon>
        <taxon>Gunneridae</taxon>
        <taxon>Pentapetalae</taxon>
        <taxon>rosids</taxon>
        <taxon>malvids</taxon>
        <taxon>Malvales</taxon>
        <taxon>Malvaceae</taxon>
        <taxon>Malvoideae</taxon>
        <taxon>Hibiscus</taxon>
    </lineage>
</organism>
<dbReference type="EMBL" id="JBBPBN010000009">
    <property type="protein sequence ID" value="KAK9031866.1"/>
    <property type="molecule type" value="Genomic_DNA"/>
</dbReference>
<reference evidence="1 2" key="1">
    <citation type="journal article" date="2024" name="G3 (Bethesda)">
        <title>Genome assembly of Hibiscus sabdariffa L. provides insights into metabolisms of medicinal natural products.</title>
        <authorList>
            <person name="Kim T."/>
        </authorList>
    </citation>
    <scope>NUCLEOTIDE SEQUENCE [LARGE SCALE GENOMIC DNA]</scope>
    <source>
        <strain evidence="1">TK-2024</strain>
        <tissue evidence="1">Old leaves</tissue>
    </source>
</reference>
<evidence type="ECO:0000313" key="1">
    <source>
        <dbReference type="EMBL" id="KAK9031866.1"/>
    </source>
</evidence>
<evidence type="ECO:0000313" key="2">
    <source>
        <dbReference type="Proteomes" id="UP001396334"/>
    </source>
</evidence>
<protein>
    <submittedName>
        <fullName evidence="1">Uncharacterized protein</fullName>
    </submittedName>
</protein>
<gene>
    <name evidence="1" type="ORF">V6N11_056152</name>
</gene>
<keyword evidence="2" id="KW-1185">Reference proteome</keyword>